<evidence type="ECO:0000313" key="2">
    <source>
        <dbReference type="EMBL" id="TDS12865.1"/>
    </source>
</evidence>
<comment type="caution">
    <text evidence="2">The sequence shown here is derived from an EMBL/GenBank/DDBJ whole genome shotgun (WGS) entry which is preliminary data.</text>
</comment>
<dbReference type="AlphaFoldDB" id="A0A4R7D053"/>
<dbReference type="PROSITE" id="PS51819">
    <property type="entry name" value="VOC"/>
    <property type="match status" value="1"/>
</dbReference>
<dbReference type="OrthoDB" id="9789012at2"/>
<dbReference type="InterPro" id="IPR037523">
    <property type="entry name" value="VOC_core"/>
</dbReference>
<gene>
    <name evidence="2" type="ORF">DFQ03_3325</name>
</gene>
<reference evidence="2 3" key="1">
    <citation type="submission" date="2019-03" db="EMBL/GenBank/DDBJ databases">
        <title>Genomic Encyclopedia of Type Strains, Phase III (KMG-III): the genomes of soil and plant-associated and newly described type strains.</title>
        <authorList>
            <person name="Whitman W."/>
        </authorList>
    </citation>
    <scope>NUCLEOTIDE SEQUENCE [LARGE SCALE GENOMIC DNA]</scope>
    <source>
        <strain evidence="2 3">CECT 8455</strain>
    </source>
</reference>
<dbReference type="InterPro" id="IPR029068">
    <property type="entry name" value="Glyas_Bleomycin-R_OHBP_Dase"/>
</dbReference>
<dbReference type="EMBL" id="SNZW01000017">
    <property type="protein sequence ID" value="TDS12865.1"/>
    <property type="molecule type" value="Genomic_DNA"/>
</dbReference>
<dbReference type="SUPFAM" id="SSF54593">
    <property type="entry name" value="Glyoxalase/Bleomycin resistance protein/Dihydroxybiphenyl dioxygenase"/>
    <property type="match status" value="1"/>
</dbReference>
<evidence type="ECO:0000313" key="3">
    <source>
        <dbReference type="Proteomes" id="UP000295274"/>
    </source>
</evidence>
<keyword evidence="3" id="KW-1185">Reference proteome</keyword>
<organism evidence="2 3">
    <name type="scientific">Maribacter caenipelagi</name>
    <dbReference type="NCBI Taxonomy" id="1447781"/>
    <lineage>
        <taxon>Bacteria</taxon>
        <taxon>Pseudomonadati</taxon>
        <taxon>Bacteroidota</taxon>
        <taxon>Flavobacteriia</taxon>
        <taxon>Flavobacteriales</taxon>
        <taxon>Flavobacteriaceae</taxon>
        <taxon>Maribacter</taxon>
    </lineage>
</organism>
<dbReference type="InterPro" id="IPR051332">
    <property type="entry name" value="Fosfomycin_Res_Enzymes"/>
</dbReference>
<dbReference type="PANTHER" id="PTHR36113:SF1">
    <property type="entry name" value="GLYOXALASE_BLEOMYCIN RESISTANCE PROTEIN_DIOXYGENASE"/>
    <property type="match status" value="1"/>
</dbReference>
<dbReference type="RefSeq" id="WP_133674285.1">
    <property type="nucleotide sequence ID" value="NZ_SNZW01000017.1"/>
</dbReference>
<feature type="domain" description="VOC" evidence="1">
    <location>
        <begin position="2"/>
        <end position="127"/>
    </location>
</feature>
<dbReference type="Proteomes" id="UP000295274">
    <property type="component" value="Unassembled WGS sequence"/>
</dbReference>
<proteinExistence type="predicted"/>
<dbReference type="Pfam" id="PF00903">
    <property type="entry name" value="Glyoxalase"/>
    <property type="match status" value="1"/>
</dbReference>
<dbReference type="GO" id="GO:0016829">
    <property type="term" value="F:lyase activity"/>
    <property type="evidence" value="ECO:0007669"/>
    <property type="project" value="UniProtKB-KW"/>
</dbReference>
<name>A0A4R7D053_9FLAO</name>
<accession>A0A4R7D053</accession>
<sequence>MRIEHIAIWVTDLEAMRRFYETYFNAVAGERYHNPTKEFTSYFLSFTDGARLEIMHKPTIQTATHKAVNTGFIHFAMSIGSKEQVDLLTEKLRKDGFTIAGEPRTTGDGYYESVILDPEGNQIEITI</sequence>
<keyword evidence="2" id="KW-0456">Lyase</keyword>
<dbReference type="Gene3D" id="3.10.180.10">
    <property type="entry name" value="2,3-Dihydroxybiphenyl 1,2-Dioxygenase, domain 1"/>
    <property type="match status" value="1"/>
</dbReference>
<dbReference type="InterPro" id="IPR004360">
    <property type="entry name" value="Glyas_Fos-R_dOase_dom"/>
</dbReference>
<evidence type="ECO:0000259" key="1">
    <source>
        <dbReference type="PROSITE" id="PS51819"/>
    </source>
</evidence>
<protein>
    <submittedName>
        <fullName evidence="2">Lactoylglutathione lyase</fullName>
    </submittedName>
</protein>
<dbReference type="PANTHER" id="PTHR36113">
    <property type="entry name" value="LYASE, PUTATIVE-RELATED-RELATED"/>
    <property type="match status" value="1"/>
</dbReference>